<dbReference type="OrthoDB" id="372102at2157"/>
<dbReference type="KEGG" id="msw:MSSIT_3932"/>
<dbReference type="InterPro" id="IPR014729">
    <property type="entry name" value="Rossmann-like_a/b/a_fold"/>
</dbReference>
<evidence type="ECO:0000256" key="10">
    <source>
        <dbReference type="HAMAP-Rule" id="MF_00123"/>
    </source>
</evidence>
<dbReference type="PANTHER" id="PTHR11956:SF5">
    <property type="entry name" value="ARGININE--TRNA LIGASE, CYTOPLASMIC"/>
    <property type="match status" value="1"/>
</dbReference>
<evidence type="ECO:0000256" key="4">
    <source>
        <dbReference type="ARBA" id="ARBA00022598"/>
    </source>
</evidence>
<dbReference type="PRINTS" id="PR01038">
    <property type="entry name" value="TRNASYNTHARG"/>
</dbReference>
<dbReference type="FunFam" id="3.40.50.620:FF:000190">
    <property type="entry name" value="Arginine--tRNA ligase"/>
    <property type="match status" value="1"/>
</dbReference>
<comment type="catalytic activity">
    <reaction evidence="9 10">
        <text>tRNA(Arg) + L-arginine + ATP = L-arginyl-tRNA(Arg) + AMP + diphosphate</text>
        <dbReference type="Rhea" id="RHEA:20301"/>
        <dbReference type="Rhea" id="RHEA-COMP:9658"/>
        <dbReference type="Rhea" id="RHEA-COMP:9673"/>
        <dbReference type="ChEBI" id="CHEBI:30616"/>
        <dbReference type="ChEBI" id="CHEBI:32682"/>
        <dbReference type="ChEBI" id="CHEBI:33019"/>
        <dbReference type="ChEBI" id="CHEBI:78442"/>
        <dbReference type="ChEBI" id="CHEBI:78513"/>
        <dbReference type="ChEBI" id="CHEBI:456215"/>
        <dbReference type="EC" id="6.1.1.19"/>
    </reaction>
</comment>
<dbReference type="HOGENOM" id="CLU_006406_6_1_2"/>
<dbReference type="Gene3D" id="3.30.1360.70">
    <property type="entry name" value="Arginyl tRNA synthetase N-terminal domain"/>
    <property type="match status" value="1"/>
</dbReference>
<dbReference type="EC" id="6.1.1.19" evidence="10"/>
<dbReference type="Proteomes" id="UP000033111">
    <property type="component" value="Chromosome"/>
</dbReference>
<evidence type="ECO:0000256" key="2">
    <source>
        <dbReference type="ARBA" id="ARBA00005594"/>
    </source>
</evidence>
<keyword evidence="15" id="KW-1185">Reference proteome</keyword>
<dbReference type="InterPro" id="IPR008909">
    <property type="entry name" value="DALR_anticod-bd"/>
</dbReference>
<evidence type="ECO:0000313" key="14">
    <source>
        <dbReference type="EMBL" id="AKB30651.1"/>
    </source>
</evidence>
<evidence type="ECO:0000259" key="13">
    <source>
        <dbReference type="SMART" id="SM01016"/>
    </source>
</evidence>
<dbReference type="GeneID" id="24862887"/>
<evidence type="ECO:0000256" key="3">
    <source>
        <dbReference type="ARBA" id="ARBA00022490"/>
    </source>
</evidence>
<dbReference type="NCBIfam" id="TIGR00456">
    <property type="entry name" value="argS"/>
    <property type="match status" value="1"/>
</dbReference>
<dbReference type="InterPro" id="IPR035684">
    <property type="entry name" value="ArgRS_core"/>
</dbReference>
<dbReference type="PROSITE" id="PS00178">
    <property type="entry name" value="AA_TRNA_LIGASE_I"/>
    <property type="match status" value="1"/>
</dbReference>
<dbReference type="Pfam" id="PF05746">
    <property type="entry name" value="DALR_1"/>
    <property type="match status" value="1"/>
</dbReference>
<dbReference type="HAMAP" id="MF_00123">
    <property type="entry name" value="Arg_tRNA_synth"/>
    <property type="match status" value="1"/>
</dbReference>
<dbReference type="Pfam" id="PF03485">
    <property type="entry name" value="Arg_tRNA_synt_N"/>
    <property type="match status" value="1"/>
</dbReference>
<dbReference type="InterPro" id="IPR005148">
    <property type="entry name" value="Arg-tRNA-synth_N"/>
</dbReference>
<dbReference type="Pfam" id="PF00750">
    <property type="entry name" value="tRNA-synt_1d"/>
    <property type="match status" value="1"/>
</dbReference>
<dbReference type="Gene3D" id="1.10.730.10">
    <property type="entry name" value="Isoleucyl-tRNA Synthetase, Domain 1"/>
    <property type="match status" value="1"/>
</dbReference>
<accession>A0A0E3L9P9</accession>
<dbReference type="FunFam" id="1.10.730.10:FF:000006">
    <property type="entry name" value="Arginyl-tRNA synthetase 2, mitochondrial"/>
    <property type="match status" value="1"/>
</dbReference>
<evidence type="ECO:0000256" key="7">
    <source>
        <dbReference type="ARBA" id="ARBA00022917"/>
    </source>
</evidence>
<evidence type="ECO:0000256" key="1">
    <source>
        <dbReference type="ARBA" id="ARBA00004496"/>
    </source>
</evidence>
<feature type="short sequence motif" description="'HIGH' region" evidence="10">
    <location>
        <begin position="123"/>
        <end position="133"/>
    </location>
</feature>
<keyword evidence="3 10" id="KW-0963">Cytoplasm</keyword>
<evidence type="ECO:0000256" key="9">
    <source>
        <dbReference type="ARBA" id="ARBA00049339"/>
    </source>
</evidence>
<dbReference type="GO" id="GO:0004814">
    <property type="term" value="F:arginine-tRNA ligase activity"/>
    <property type="evidence" value="ECO:0007669"/>
    <property type="project" value="UniProtKB-UniRule"/>
</dbReference>
<feature type="domain" description="Arginyl tRNA synthetase N-terminal" evidence="13">
    <location>
        <begin position="7"/>
        <end position="88"/>
    </location>
</feature>
<dbReference type="SMART" id="SM01016">
    <property type="entry name" value="Arg_tRNA_synt_N"/>
    <property type="match status" value="1"/>
</dbReference>
<name>A0A0E3L9P9_9EURY</name>
<gene>
    <name evidence="10" type="primary">argS</name>
    <name evidence="14" type="ORF">MSSIT_3932</name>
</gene>
<keyword evidence="6 10" id="KW-0067">ATP-binding</keyword>
<dbReference type="SMART" id="SM00836">
    <property type="entry name" value="DALR_1"/>
    <property type="match status" value="1"/>
</dbReference>
<dbReference type="GO" id="GO:0005524">
    <property type="term" value="F:ATP binding"/>
    <property type="evidence" value="ECO:0007669"/>
    <property type="project" value="UniProtKB-UniRule"/>
</dbReference>
<keyword evidence="7 10" id="KW-0648">Protein biosynthesis</keyword>
<keyword evidence="8 10" id="KW-0030">Aminoacyl-tRNA synthetase</keyword>
<dbReference type="RefSeq" id="WP_048174355.1">
    <property type="nucleotide sequence ID" value="NZ_CP009506.1"/>
</dbReference>
<reference evidence="14 15" key="1">
    <citation type="submission" date="2014-07" db="EMBL/GenBank/DDBJ databases">
        <title>Methanogenic archaea and the global carbon cycle.</title>
        <authorList>
            <person name="Henriksen J.R."/>
            <person name="Luke J."/>
            <person name="Reinhart S."/>
            <person name="Benedict M.N."/>
            <person name="Youngblut N.D."/>
            <person name="Metcalf M.E."/>
            <person name="Whitaker R.J."/>
            <person name="Metcalf W.W."/>
        </authorList>
    </citation>
    <scope>NUCLEOTIDE SEQUENCE [LARGE SCALE GENOMIC DNA]</scope>
    <source>
        <strain evidence="14 15">T4/M</strain>
    </source>
</reference>
<dbReference type="CDD" id="cd07956">
    <property type="entry name" value="Anticodon_Ia_Arg"/>
    <property type="match status" value="1"/>
</dbReference>
<dbReference type="SUPFAM" id="SSF55190">
    <property type="entry name" value="Arginyl-tRNA synthetase (ArgRS), N-terminal 'additional' domain"/>
    <property type="match status" value="1"/>
</dbReference>
<dbReference type="PANTHER" id="PTHR11956">
    <property type="entry name" value="ARGINYL-TRNA SYNTHETASE"/>
    <property type="match status" value="1"/>
</dbReference>
<comment type="subcellular location">
    <subcellularLocation>
        <location evidence="1 10">Cytoplasm</location>
    </subcellularLocation>
</comment>
<evidence type="ECO:0000256" key="5">
    <source>
        <dbReference type="ARBA" id="ARBA00022741"/>
    </source>
</evidence>
<evidence type="ECO:0000259" key="12">
    <source>
        <dbReference type="SMART" id="SM00836"/>
    </source>
</evidence>
<dbReference type="SUPFAM" id="SSF47323">
    <property type="entry name" value="Anticodon-binding domain of a subclass of class I aminoacyl-tRNA synthetases"/>
    <property type="match status" value="1"/>
</dbReference>
<comment type="similarity">
    <text evidence="2 10 11">Belongs to the class-I aminoacyl-tRNA synthetase family.</text>
</comment>
<evidence type="ECO:0000256" key="8">
    <source>
        <dbReference type="ARBA" id="ARBA00023146"/>
    </source>
</evidence>
<evidence type="ECO:0000256" key="11">
    <source>
        <dbReference type="RuleBase" id="RU363038"/>
    </source>
</evidence>
<keyword evidence="4 10" id="KW-0436">Ligase</keyword>
<keyword evidence="5 10" id="KW-0547">Nucleotide-binding</keyword>
<dbReference type="CDD" id="cd00671">
    <property type="entry name" value="ArgRS_core"/>
    <property type="match status" value="1"/>
</dbReference>
<dbReference type="InterPro" id="IPR036695">
    <property type="entry name" value="Arg-tRNA-synth_N_sf"/>
</dbReference>
<dbReference type="GO" id="GO:0005737">
    <property type="term" value="C:cytoplasm"/>
    <property type="evidence" value="ECO:0007669"/>
    <property type="project" value="UniProtKB-SubCell"/>
</dbReference>
<evidence type="ECO:0000313" key="15">
    <source>
        <dbReference type="Proteomes" id="UP000033111"/>
    </source>
</evidence>
<feature type="domain" description="DALR anticodon binding" evidence="12">
    <location>
        <begin position="449"/>
        <end position="569"/>
    </location>
</feature>
<dbReference type="PATRIC" id="fig|1434120.4.peg.5091"/>
<dbReference type="EMBL" id="CP009506">
    <property type="protein sequence ID" value="AKB30651.1"/>
    <property type="molecule type" value="Genomic_DNA"/>
</dbReference>
<proteinExistence type="inferred from homology"/>
<dbReference type="InterPro" id="IPR001412">
    <property type="entry name" value="aa-tRNA-synth_I_CS"/>
</dbReference>
<organism evidence="14 15">
    <name type="scientific">Methanosarcina siciliae T4/M</name>
    <dbReference type="NCBI Taxonomy" id="1434120"/>
    <lineage>
        <taxon>Archaea</taxon>
        <taxon>Methanobacteriati</taxon>
        <taxon>Methanobacteriota</taxon>
        <taxon>Stenosarchaea group</taxon>
        <taxon>Methanomicrobia</taxon>
        <taxon>Methanosarcinales</taxon>
        <taxon>Methanosarcinaceae</taxon>
        <taxon>Methanosarcina</taxon>
    </lineage>
</organism>
<dbReference type="InterPro" id="IPR009080">
    <property type="entry name" value="tRNAsynth_Ia_anticodon-bd"/>
</dbReference>
<dbReference type="GO" id="GO:0006420">
    <property type="term" value="P:arginyl-tRNA aminoacylation"/>
    <property type="evidence" value="ECO:0007669"/>
    <property type="project" value="UniProtKB-UniRule"/>
</dbReference>
<dbReference type="FunFam" id="3.30.1360.70:FF:000008">
    <property type="entry name" value="Arginine--tRNA ligase"/>
    <property type="match status" value="1"/>
</dbReference>
<dbReference type="InterPro" id="IPR001278">
    <property type="entry name" value="Arg-tRNA-ligase"/>
</dbReference>
<dbReference type="AlphaFoldDB" id="A0A0E3L9P9"/>
<dbReference type="Gene3D" id="3.40.50.620">
    <property type="entry name" value="HUPs"/>
    <property type="match status" value="1"/>
</dbReference>
<evidence type="ECO:0000256" key="6">
    <source>
        <dbReference type="ARBA" id="ARBA00022840"/>
    </source>
</evidence>
<protein>
    <recommendedName>
        <fullName evidence="10">Arginine--tRNA ligase</fullName>
        <ecNumber evidence="10">6.1.1.19</ecNumber>
    </recommendedName>
    <alternativeName>
        <fullName evidence="10">Arginyl-tRNA synthetase</fullName>
        <shortName evidence="10">ArgRS</shortName>
    </alternativeName>
</protein>
<sequence length="569" mass="63503">MFLELKAQATSILKEAIRKVGFDVEDSELQFETSSHADLASRAAFRLANIHKQNPKELASRIVSAIEIPEGSYIGKVSAAGPYINFLAGRHYLDRTVTAVREEKEKFGCGAPKDRILLEHTSANPNGPLHVGHIRNSIIGDTLARILRRAGYDVEVQYYVNDMGRQIAVVSWACERFELDLSRKSDSAIADVYIKANVELDKNPDYVKEIDTLMEKIEAGDLGTIERFDKAVSLAIAGIKETLFRLNVVHDKFVKESHFLKSGAVHDIVERIKATGRTEMDKGALVVNLSDYGFEKTLVIQRSNGTSLYTTRDLAYHEWKAGQADRIIDVFGADHKLISGQLRATLNSIGIKEPEVVIFEFVSLPEGSMSTRRGQFISADDLFDRVTEAAFEQVESRRPETSAEFKKQVAEMVGIGAVRYDIVRVSPEKSTVFNWKEALDFEKQGAPYIQYSHARACSILEKAKEEVAWDPVAEINPSLLVEDSEIDLIKKMAMFDSIIDLGARELKPHVLAIYARELADAFNQFYRFVPVIAAEDEQVRVSRLALVDCARIVLANSLDTLGIGAPESM</sequence>
<dbReference type="SUPFAM" id="SSF52374">
    <property type="entry name" value="Nucleotidylyl transferase"/>
    <property type="match status" value="1"/>
</dbReference>